<dbReference type="Pfam" id="PF08282">
    <property type="entry name" value="Hydrolase_3"/>
    <property type="match status" value="1"/>
</dbReference>
<accession>A0A172T3W7</accession>
<dbReference type="PATRIC" id="fig|93466.3.peg.1392"/>
<keyword evidence="1" id="KW-0378">Hydrolase</keyword>
<evidence type="ECO:0000313" key="2">
    <source>
        <dbReference type="EMBL" id="HGQ76349.1"/>
    </source>
</evidence>
<gene>
    <name evidence="3" type="ORF">ENT72_01100</name>
    <name evidence="2" type="ORF">ENU12_00130</name>
    <name evidence="1" type="ORF">JM64_06560</name>
</gene>
<dbReference type="GO" id="GO:0000287">
    <property type="term" value="F:magnesium ion binding"/>
    <property type="evidence" value="ECO:0007669"/>
    <property type="project" value="TreeGrafter"/>
</dbReference>
<dbReference type="Gene3D" id="3.30.1240.10">
    <property type="match status" value="1"/>
</dbReference>
<reference evidence="2" key="2">
    <citation type="journal article" date="2020" name="mSystems">
        <title>Genome- and Community-Level Interaction Insights into Carbon Utilization and Element Cycling Functions of Hydrothermarchaeota in Hydrothermal Sediment.</title>
        <authorList>
            <person name="Zhou Z."/>
            <person name="Liu Y."/>
            <person name="Xu W."/>
            <person name="Pan J."/>
            <person name="Luo Z.H."/>
            <person name="Li M."/>
        </authorList>
    </citation>
    <scope>NUCLEOTIDE SEQUENCE [LARGE SCALE GENOMIC DNA]</scope>
    <source>
        <strain evidence="3">SpSt-604</strain>
        <strain evidence="2">SpSt-640</strain>
    </source>
</reference>
<dbReference type="InterPro" id="IPR023214">
    <property type="entry name" value="HAD_sf"/>
</dbReference>
<dbReference type="InterPro" id="IPR036412">
    <property type="entry name" value="HAD-like_sf"/>
</dbReference>
<dbReference type="GO" id="GO:0016791">
    <property type="term" value="F:phosphatase activity"/>
    <property type="evidence" value="ECO:0007669"/>
    <property type="project" value="TreeGrafter"/>
</dbReference>
<dbReference type="AlphaFoldDB" id="A0A172T3W7"/>
<dbReference type="EMBL" id="DTBH01000004">
    <property type="protein sequence ID" value="HGQ76349.1"/>
    <property type="molecule type" value="Genomic_DNA"/>
</dbReference>
<reference evidence="1 4" key="1">
    <citation type="submission" date="2014-08" db="EMBL/GenBank/DDBJ databases">
        <title>Fervidobacterium pennivorans DYC genome.</title>
        <authorList>
            <person name="Wushke S."/>
        </authorList>
    </citation>
    <scope>NUCLEOTIDE SEQUENCE [LARGE SCALE GENOMIC DNA]</scope>
    <source>
        <strain evidence="1 4">DYC</strain>
    </source>
</reference>
<evidence type="ECO:0000313" key="4">
    <source>
        <dbReference type="Proteomes" id="UP000077096"/>
    </source>
</evidence>
<dbReference type="PROSITE" id="PS01229">
    <property type="entry name" value="COF_2"/>
    <property type="match status" value="1"/>
</dbReference>
<dbReference type="EMBL" id="CP011393">
    <property type="protein sequence ID" value="ANE41654.1"/>
    <property type="molecule type" value="Genomic_DNA"/>
</dbReference>
<dbReference type="SFLD" id="SFLDG01144">
    <property type="entry name" value="C2.B.4:_PGP_Like"/>
    <property type="match status" value="1"/>
</dbReference>
<name>A0A172T3W7_FERPE</name>
<evidence type="ECO:0000313" key="1">
    <source>
        <dbReference type="EMBL" id="ANE41654.1"/>
    </source>
</evidence>
<dbReference type="EMBL" id="DSZT01000037">
    <property type="protein sequence ID" value="HGU41513.1"/>
    <property type="molecule type" value="Genomic_DNA"/>
</dbReference>
<dbReference type="KEGG" id="fng:JM64_06560"/>
<sequence>MVKLIVTDLDGTLLNDEKHIPKENIEALKTAMEKGIHVSVATGRNFYSAKPYIEELGLDVPVIFQNGAFIYQWMEDKVIYKSELKTEIAERVIETARKYQIFYILYRDFLEEKDMYIDQPYNGNFSLYLNQNRWRLNIVDNVLKYLKNKLTVAEIALVGNEEQITHALNEALDGLRNATSIVKNNTINEETFYEVFGPNASKEHSIKYLLEYFNVTPDETMYLGDSFNDIGLLKMVGYPVVMENGHSEVKQYARYITKPNNEAGVAYAVKKWALGIDE</sequence>
<evidence type="ECO:0000313" key="3">
    <source>
        <dbReference type="EMBL" id="HGU41513.1"/>
    </source>
</evidence>
<dbReference type="Proteomes" id="UP000077096">
    <property type="component" value="Chromosome"/>
</dbReference>
<dbReference type="PROSITE" id="PS01228">
    <property type="entry name" value="COF_1"/>
    <property type="match status" value="1"/>
</dbReference>
<dbReference type="SFLD" id="SFLDS00003">
    <property type="entry name" value="Haloacid_Dehalogenase"/>
    <property type="match status" value="1"/>
</dbReference>
<dbReference type="NCBIfam" id="TIGR01484">
    <property type="entry name" value="HAD-SF-IIB"/>
    <property type="match status" value="1"/>
</dbReference>
<dbReference type="NCBIfam" id="TIGR00099">
    <property type="entry name" value="Cof-subfamily"/>
    <property type="match status" value="1"/>
</dbReference>
<protein>
    <submittedName>
        <fullName evidence="2">Cof-type HAD-IIB family hydrolase</fullName>
    </submittedName>
    <submittedName>
        <fullName evidence="1">Hydrolase Cof</fullName>
    </submittedName>
</protein>
<dbReference type="PANTHER" id="PTHR10000:SF8">
    <property type="entry name" value="HAD SUPERFAMILY HYDROLASE-LIKE, TYPE 3"/>
    <property type="match status" value="1"/>
</dbReference>
<proteinExistence type="predicted"/>
<dbReference type="CDD" id="cd07516">
    <property type="entry name" value="HAD_Pase"/>
    <property type="match status" value="1"/>
</dbReference>
<organism evidence="1 4">
    <name type="scientific">Fervidobacterium pennivorans</name>
    <dbReference type="NCBI Taxonomy" id="93466"/>
    <lineage>
        <taxon>Bacteria</taxon>
        <taxon>Thermotogati</taxon>
        <taxon>Thermotogota</taxon>
        <taxon>Thermotogae</taxon>
        <taxon>Thermotogales</taxon>
        <taxon>Fervidobacteriaceae</taxon>
        <taxon>Fervidobacterium</taxon>
    </lineage>
</organism>
<dbReference type="InterPro" id="IPR000150">
    <property type="entry name" value="Cof"/>
</dbReference>
<dbReference type="PANTHER" id="PTHR10000">
    <property type="entry name" value="PHOSPHOSERINE PHOSPHATASE"/>
    <property type="match status" value="1"/>
</dbReference>
<dbReference type="SUPFAM" id="SSF56784">
    <property type="entry name" value="HAD-like"/>
    <property type="match status" value="1"/>
</dbReference>
<dbReference type="SFLD" id="SFLDG01140">
    <property type="entry name" value="C2.B:_Phosphomannomutase_and_P"/>
    <property type="match status" value="1"/>
</dbReference>
<dbReference type="OrthoDB" id="9781413at2"/>
<dbReference type="GO" id="GO:0005829">
    <property type="term" value="C:cytosol"/>
    <property type="evidence" value="ECO:0007669"/>
    <property type="project" value="TreeGrafter"/>
</dbReference>
<dbReference type="Gene3D" id="3.40.50.1000">
    <property type="entry name" value="HAD superfamily/HAD-like"/>
    <property type="match status" value="1"/>
</dbReference>
<dbReference type="InterPro" id="IPR006379">
    <property type="entry name" value="HAD-SF_hydro_IIB"/>
</dbReference>